<name>A0A1E3PRW3_9ASCO</name>
<dbReference type="STRING" id="857566.A0A1E3PRW3"/>
<feature type="compositionally biased region" description="Low complexity" evidence="1">
    <location>
        <begin position="487"/>
        <end position="504"/>
    </location>
</feature>
<sequence length="616" mass="64659">MTSLDGNVAGQVSADRLVSAVPGADLVDDQASNETIGKKTKKSQAKDHSTSLETNKTAAPLPDGDLAVINPHNENELKDKLEFINMFSAGGISRSKPPPPRINIAAATAASVQQPATMKNLALHCVSPGLSIPSSTTTVASNGDKQLRDTYLKSRSIEAKQRRLISKMARSVVNKPHGTWKDDMVLSVSGDEPVIVTKPISSLSSTPGSTTNIVSNSELSPTSAGIAIPTEKSAPVSTAATITSANTDAEPITTAAKPDLSLAPVSNKSVAQSSEIPPESTSAPASISASQSASAQPESITPESTATELKIPPSYANRPRSLRPRRFPRPQNIQVYPFTNQFASSHNPVIHSAPINGPSHIYGLAPPLVSTPTSTLIPIPSTASTPTTHFSGPQTLYTSGFDFNNLSNVNQGLAFTRGFNGPAPKSSGILTESNRFPSAQYPPHLQHNASHIILNNGRIPSSTISIPLSSTSSTALSSSSAVHTASLSPSSISSLASPSSVSSSRLAGQGPGDHLSKKIKFSSIPPSSSMHRDLNHSQSLDSLKQCMVSNLVHSLSPSVKNPATTIAGDDTGRSTEENIDNSNNTNIGEGDSLDAALQKKKRFLYLCSEMWDLFHP</sequence>
<evidence type="ECO:0000313" key="3">
    <source>
        <dbReference type="Proteomes" id="UP000095009"/>
    </source>
</evidence>
<dbReference type="Proteomes" id="UP000095009">
    <property type="component" value="Unassembled WGS sequence"/>
</dbReference>
<feature type="compositionally biased region" description="Polar residues" evidence="1">
    <location>
        <begin position="199"/>
        <end position="217"/>
    </location>
</feature>
<organism evidence="2 3">
    <name type="scientific">Nadsonia fulvescens var. elongata DSM 6958</name>
    <dbReference type="NCBI Taxonomy" id="857566"/>
    <lineage>
        <taxon>Eukaryota</taxon>
        <taxon>Fungi</taxon>
        <taxon>Dikarya</taxon>
        <taxon>Ascomycota</taxon>
        <taxon>Saccharomycotina</taxon>
        <taxon>Dipodascomycetes</taxon>
        <taxon>Dipodascales</taxon>
        <taxon>Dipodascales incertae sedis</taxon>
        <taxon>Nadsonia</taxon>
    </lineage>
</organism>
<evidence type="ECO:0000256" key="1">
    <source>
        <dbReference type="SAM" id="MobiDB-lite"/>
    </source>
</evidence>
<feature type="region of interest" description="Disordered" evidence="1">
    <location>
        <begin position="250"/>
        <end position="327"/>
    </location>
</feature>
<feature type="region of interest" description="Disordered" evidence="1">
    <location>
        <begin position="487"/>
        <end position="535"/>
    </location>
</feature>
<dbReference type="AlphaFoldDB" id="A0A1E3PRW3"/>
<feature type="region of interest" description="Disordered" evidence="1">
    <location>
        <begin position="560"/>
        <end position="587"/>
    </location>
</feature>
<protein>
    <submittedName>
        <fullName evidence="2">Uncharacterized protein</fullName>
    </submittedName>
</protein>
<keyword evidence="3" id="KW-1185">Reference proteome</keyword>
<dbReference type="EMBL" id="KV454406">
    <property type="protein sequence ID" value="ODQ68161.1"/>
    <property type="molecule type" value="Genomic_DNA"/>
</dbReference>
<accession>A0A1E3PRW3</accession>
<proteinExistence type="predicted"/>
<gene>
    <name evidence="2" type="ORF">NADFUDRAFT_39559</name>
</gene>
<feature type="region of interest" description="Disordered" evidence="1">
    <location>
        <begin position="29"/>
        <end position="64"/>
    </location>
</feature>
<feature type="compositionally biased region" description="Low complexity" evidence="1">
    <location>
        <begin position="273"/>
        <end position="300"/>
    </location>
</feature>
<evidence type="ECO:0000313" key="2">
    <source>
        <dbReference type="EMBL" id="ODQ68161.1"/>
    </source>
</evidence>
<reference evidence="2 3" key="1">
    <citation type="journal article" date="2016" name="Proc. Natl. Acad. Sci. U.S.A.">
        <title>Comparative genomics of biotechnologically important yeasts.</title>
        <authorList>
            <person name="Riley R."/>
            <person name="Haridas S."/>
            <person name="Wolfe K.H."/>
            <person name="Lopes M.R."/>
            <person name="Hittinger C.T."/>
            <person name="Goeker M."/>
            <person name="Salamov A.A."/>
            <person name="Wisecaver J.H."/>
            <person name="Long T.M."/>
            <person name="Calvey C.H."/>
            <person name="Aerts A.L."/>
            <person name="Barry K.W."/>
            <person name="Choi C."/>
            <person name="Clum A."/>
            <person name="Coughlan A.Y."/>
            <person name="Deshpande S."/>
            <person name="Douglass A.P."/>
            <person name="Hanson S.J."/>
            <person name="Klenk H.-P."/>
            <person name="LaButti K.M."/>
            <person name="Lapidus A."/>
            <person name="Lindquist E.A."/>
            <person name="Lipzen A.M."/>
            <person name="Meier-Kolthoff J.P."/>
            <person name="Ohm R.A."/>
            <person name="Otillar R.P."/>
            <person name="Pangilinan J.L."/>
            <person name="Peng Y."/>
            <person name="Rokas A."/>
            <person name="Rosa C.A."/>
            <person name="Scheuner C."/>
            <person name="Sibirny A.A."/>
            <person name="Slot J.C."/>
            <person name="Stielow J.B."/>
            <person name="Sun H."/>
            <person name="Kurtzman C.P."/>
            <person name="Blackwell M."/>
            <person name="Grigoriev I.V."/>
            <person name="Jeffries T.W."/>
        </authorList>
    </citation>
    <scope>NUCLEOTIDE SEQUENCE [LARGE SCALE GENOMIC DNA]</scope>
    <source>
        <strain evidence="2 3">DSM 6958</strain>
    </source>
</reference>
<feature type="region of interest" description="Disordered" evidence="1">
    <location>
        <begin position="198"/>
        <end position="217"/>
    </location>
</feature>